<reference evidence="1 2" key="1">
    <citation type="submission" date="2019-02" db="EMBL/GenBank/DDBJ databases">
        <title>Genomic data mining of an Antarctic deep-sea actinobacterium, Janibacterlimosus P3-3-X1.</title>
        <authorList>
            <person name="Liao L."/>
            <person name="Chen B."/>
        </authorList>
    </citation>
    <scope>NUCLEOTIDE SEQUENCE [LARGE SCALE GENOMIC DNA]</scope>
    <source>
        <strain evidence="1 2">P3-3-X1</strain>
    </source>
</reference>
<proteinExistence type="predicted"/>
<sequence length="355" mass="37679">MTTFARPRNPLELAVLLPYQLGYHPGPSVVLVVMQESRFGMLQRHDLPDDPHDGLAVARHALSVAVREGATSIMLIAFEDDARESAPLVEALVAAADEVAVEVGLQLVVRDGHGHLTGQRGPTIVRPLPPPEDVPAVAPFVHAGVYPLPSRDHLIRGALPARDEHRAAAVAAAGRTSGAPDDKAVTQVWGRVLDPSAGALAVADLTDDELHLLATSVLDVDWRDALLAVLCPGTISWAALSAPHITRARHASTRCAWTEGVDAARSGHQDDLMAVRLRLGELTRLVPLELTPSLLTITALLAWWTGDGTVAGTCLERALEVDPGHSLADLLLSLLSEGVRPWERTGLAAVPDPAA</sequence>
<dbReference type="OrthoDB" id="4954868at2"/>
<keyword evidence="2" id="KW-1185">Reference proteome</keyword>
<dbReference type="RefSeq" id="WP_130629579.1">
    <property type="nucleotide sequence ID" value="NZ_CP036164.1"/>
</dbReference>
<name>A0A4V0ZB09_9MICO</name>
<evidence type="ECO:0000313" key="1">
    <source>
        <dbReference type="EMBL" id="QBF46358.1"/>
    </source>
</evidence>
<dbReference type="KEGG" id="jli:EXU32_08910"/>
<dbReference type="Proteomes" id="UP000290408">
    <property type="component" value="Chromosome"/>
</dbReference>
<dbReference type="AlphaFoldDB" id="A0A4V0ZB09"/>
<gene>
    <name evidence="1" type="ORF">EXU32_08910</name>
</gene>
<evidence type="ECO:0000313" key="2">
    <source>
        <dbReference type="Proteomes" id="UP000290408"/>
    </source>
</evidence>
<dbReference type="EMBL" id="CP036164">
    <property type="protein sequence ID" value="QBF46358.1"/>
    <property type="molecule type" value="Genomic_DNA"/>
</dbReference>
<dbReference type="Pfam" id="PF13830">
    <property type="entry name" value="DUF4192"/>
    <property type="match status" value="1"/>
</dbReference>
<dbReference type="InterPro" id="IPR025447">
    <property type="entry name" value="DUF4192"/>
</dbReference>
<protein>
    <submittedName>
        <fullName evidence="1">DUF4192 family protein</fullName>
    </submittedName>
</protein>
<accession>A0A4V0ZB09</accession>
<organism evidence="1 2">
    <name type="scientific">Janibacter limosus</name>
    <dbReference type="NCBI Taxonomy" id="53458"/>
    <lineage>
        <taxon>Bacteria</taxon>
        <taxon>Bacillati</taxon>
        <taxon>Actinomycetota</taxon>
        <taxon>Actinomycetes</taxon>
        <taxon>Micrococcales</taxon>
        <taxon>Intrasporangiaceae</taxon>
        <taxon>Janibacter</taxon>
    </lineage>
</organism>